<dbReference type="PANTHER" id="PTHR37984">
    <property type="entry name" value="PROTEIN CBG26694"/>
    <property type="match status" value="1"/>
</dbReference>
<dbReference type="PANTHER" id="PTHR37984:SF5">
    <property type="entry name" value="PROTEIN NYNRIN-LIKE"/>
    <property type="match status" value="1"/>
</dbReference>
<proteinExistence type="predicted"/>
<dbReference type="Pfam" id="PF00078">
    <property type="entry name" value="RVT_1"/>
    <property type="match status" value="1"/>
</dbReference>
<dbReference type="Proteomes" id="UP000265515">
    <property type="component" value="Unassembled WGS sequence"/>
</dbReference>
<keyword evidence="1" id="KW-0511">Multifunctional enzyme</keyword>
<dbReference type="InterPro" id="IPR050951">
    <property type="entry name" value="Retrovirus_Pol_polyprotein"/>
</dbReference>
<evidence type="ECO:0000313" key="5">
    <source>
        <dbReference type="Proteomes" id="UP000265515"/>
    </source>
</evidence>
<gene>
    <name evidence="4" type="ORF">CBR_g15994</name>
</gene>
<dbReference type="Gene3D" id="3.10.20.370">
    <property type="match status" value="1"/>
</dbReference>
<evidence type="ECO:0000259" key="3">
    <source>
        <dbReference type="Pfam" id="PF17919"/>
    </source>
</evidence>
<dbReference type="InterPro" id="IPR000477">
    <property type="entry name" value="RT_dom"/>
</dbReference>
<evidence type="ECO:0000313" key="4">
    <source>
        <dbReference type="EMBL" id="GBG60873.1"/>
    </source>
</evidence>
<evidence type="ECO:0000256" key="1">
    <source>
        <dbReference type="ARBA" id="ARBA00023268"/>
    </source>
</evidence>
<dbReference type="EMBL" id="BFEA01000015">
    <property type="protein sequence ID" value="GBG60873.1"/>
    <property type="molecule type" value="Genomic_DNA"/>
</dbReference>
<sequence length="468" mass="53096">MNMAFQNFVRKTRLAQSIINYCVIVYMHDILVYSSSYEGHVQHIEWALHALRDPSFKVTLEKCQFFLTTISFLGHVVTDKGLQPEPQKVAAVRDAPVPTTITQVRAFLGLASYYRRFIKGFAAIAGPLTNLLRKDQPLIWTPKCDQAFFKLKAALILAPVLIRPDPEKPFVLITDWQPEAISAILAQVGPIGLENVVEYASKSLPACKRNYAAPTGECYATLWGISHFRAYLYGRKFTLVTDHEPLLALKKSKDYSGMIGRSATVLQSMNFDICHRKHERHGNADGLTRLHRPEKVPKGEEVIPWNEPEQEIGPRYGQVEILSKQVQVMWTGTSEHSTWIKNPELLIIQGWRTNVEGDLIGFLFGSVQPGRRQLIAQELIAPIVQLADDLSPDIYFQSDNSPAPYIFERSLDPYLQWTSCLEEPRDSDTLPSRQEYLKPYEIIPYAFCTRAEEVVIDDDDDTAEDGDP</sequence>
<reference evidence="4 5" key="1">
    <citation type="journal article" date="2018" name="Cell">
        <title>The Chara Genome: Secondary Complexity and Implications for Plant Terrestrialization.</title>
        <authorList>
            <person name="Nishiyama T."/>
            <person name="Sakayama H."/>
            <person name="Vries J.D."/>
            <person name="Buschmann H."/>
            <person name="Saint-Marcoux D."/>
            <person name="Ullrich K.K."/>
            <person name="Haas F.B."/>
            <person name="Vanderstraeten L."/>
            <person name="Becker D."/>
            <person name="Lang D."/>
            <person name="Vosolsobe S."/>
            <person name="Rombauts S."/>
            <person name="Wilhelmsson P.K.I."/>
            <person name="Janitza P."/>
            <person name="Kern R."/>
            <person name="Heyl A."/>
            <person name="Rumpler F."/>
            <person name="Villalobos L.I.A.C."/>
            <person name="Clay J.M."/>
            <person name="Skokan R."/>
            <person name="Toyoda A."/>
            <person name="Suzuki Y."/>
            <person name="Kagoshima H."/>
            <person name="Schijlen E."/>
            <person name="Tajeshwar N."/>
            <person name="Catarino B."/>
            <person name="Hetherington A.J."/>
            <person name="Saltykova A."/>
            <person name="Bonnot C."/>
            <person name="Breuninger H."/>
            <person name="Symeonidi A."/>
            <person name="Radhakrishnan G.V."/>
            <person name="Van Nieuwerburgh F."/>
            <person name="Deforce D."/>
            <person name="Chang C."/>
            <person name="Karol K.G."/>
            <person name="Hedrich R."/>
            <person name="Ulvskov P."/>
            <person name="Glockner G."/>
            <person name="Delwiche C.F."/>
            <person name="Petrasek J."/>
            <person name="Van de Peer Y."/>
            <person name="Friml J."/>
            <person name="Beilby M."/>
            <person name="Dolan L."/>
            <person name="Kohara Y."/>
            <person name="Sugano S."/>
            <person name="Fujiyama A."/>
            <person name="Delaux P.-M."/>
            <person name="Quint M."/>
            <person name="TheiBen G."/>
            <person name="Hagemann M."/>
            <person name="Harholt J."/>
            <person name="Dunand C."/>
            <person name="Zachgo S."/>
            <person name="Langdale J."/>
            <person name="Maumus F."/>
            <person name="Straeten D.V.D."/>
            <person name="Gould S.B."/>
            <person name="Rensing S.A."/>
        </authorList>
    </citation>
    <scope>NUCLEOTIDE SEQUENCE [LARGE SCALE GENOMIC DNA]</scope>
    <source>
        <strain evidence="4 5">S276</strain>
    </source>
</reference>
<feature type="domain" description="Reverse transcriptase/retrotransposon-derived protein RNase H-like" evidence="3">
    <location>
        <begin position="140"/>
        <end position="239"/>
    </location>
</feature>
<evidence type="ECO:0008006" key="6">
    <source>
        <dbReference type="Google" id="ProtNLM"/>
    </source>
</evidence>
<dbReference type="InterPro" id="IPR041577">
    <property type="entry name" value="RT_RNaseH_2"/>
</dbReference>
<accession>A0A388JSY4</accession>
<dbReference type="CDD" id="cd09274">
    <property type="entry name" value="RNase_HI_RT_Ty3"/>
    <property type="match status" value="1"/>
</dbReference>
<evidence type="ECO:0000259" key="2">
    <source>
        <dbReference type="Pfam" id="PF00078"/>
    </source>
</evidence>
<dbReference type="SUPFAM" id="SSF56672">
    <property type="entry name" value="DNA/RNA polymerases"/>
    <property type="match status" value="1"/>
</dbReference>
<dbReference type="AlphaFoldDB" id="A0A388JSY4"/>
<dbReference type="Gene3D" id="3.30.70.270">
    <property type="match status" value="2"/>
</dbReference>
<organism evidence="4 5">
    <name type="scientific">Chara braunii</name>
    <name type="common">Braun's stonewort</name>
    <dbReference type="NCBI Taxonomy" id="69332"/>
    <lineage>
        <taxon>Eukaryota</taxon>
        <taxon>Viridiplantae</taxon>
        <taxon>Streptophyta</taxon>
        <taxon>Charophyceae</taxon>
        <taxon>Charales</taxon>
        <taxon>Characeae</taxon>
        <taxon>Chara</taxon>
    </lineage>
</organism>
<protein>
    <recommendedName>
        <fullName evidence="6">Reverse transcriptase domain-containing protein</fullName>
    </recommendedName>
</protein>
<comment type="caution">
    <text evidence="4">The sequence shown here is derived from an EMBL/GenBank/DDBJ whole genome shotgun (WGS) entry which is preliminary data.</text>
</comment>
<dbReference type="InterPro" id="IPR043128">
    <property type="entry name" value="Rev_trsase/Diguanyl_cyclase"/>
</dbReference>
<dbReference type="Pfam" id="PF17919">
    <property type="entry name" value="RT_RNaseH_2"/>
    <property type="match status" value="1"/>
</dbReference>
<keyword evidence="5" id="KW-1185">Reference proteome</keyword>
<dbReference type="FunFam" id="3.30.70.270:FF:000020">
    <property type="entry name" value="Transposon Tf2-6 polyprotein-like Protein"/>
    <property type="match status" value="1"/>
</dbReference>
<dbReference type="InterPro" id="IPR043502">
    <property type="entry name" value="DNA/RNA_pol_sf"/>
</dbReference>
<dbReference type="Gramene" id="GBG60873">
    <property type="protein sequence ID" value="GBG60873"/>
    <property type="gene ID" value="CBR_g15994"/>
</dbReference>
<feature type="domain" description="Reverse transcriptase" evidence="2">
    <location>
        <begin position="4"/>
        <end position="76"/>
    </location>
</feature>
<name>A0A388JSY4_CHABU</name>
<dbReference type="GO" id="GO:0003824">
    <property type="term" value="F:catalytic activity"/>
    <property type="evidence" value="ECO:0007669"/>
    <property type="project" value="UniProtKB-KW"/>
</dbReference>